<dbReference type="AlphaFoldDB" id="A0AAV7HSI6"/>
<accession>A0AAV7HSI6</accession>
<gene>
    <name evidence="2" type="ORF">IEQ34_000216</name>
</gene>
<organism evidence="2 3">
    <name type="scientific">Dendrobium chrysotoxum</name>
    <name type="common">Orchid</name>
    <dbReference type="NCBI Taxonomy" id="161865"/>
    <lineage>
        <taxon>Eukaryota</taxon>
        <taxon>Viridiplantae</taxon>
        <taxon>Streptophyta</taxon>
        <taxon>Embryophyta</taxon>
        <taxon>Tracheophyta</taxon>
        <taxon>Spermatophyta</taxon>
        <taxon>Magnoliopsida</taxon>
        <taxon>Liliopsida</taxon>
        <taxon>Asparagales</taxon>
        <taxon>Orchidaceae</taxon>
        <taxon>Epidendroideae</taxon>
        <taxon>Malaxideae</taxon>
        <taxon>Dendrobiinae</taxon>
        <taxon>Dendrobium</taxon>
    </lineage>
</organism>
<dbReference type="Proteomes" id="UP000775213">
    <property type="component" value="Unassembled WGS sequence"/>
</dbReference>
<keyword evidence="1" id="KW-1133">Transmembrane helix</keyword>
<comment type="caution">
    <text evidence="2">The sequence shown here is derived from an EMBL/GenBank/DDBJ whole genome shotgun (WGS) entry which is preliminary data.</text>
</comment>
<feature type="transmembrane region" description="Helical" evidence="1">
    <location>
        <begin position="212"/>
        <end position="234"/>
    </location>
</feature>
<keyword evidence="1" id="KW-0472">Membrane</keyword>
<dbReference type="EMBL" id="JAGFBR010000001">
    <property type="protein sequence ID" value="KAH0470493.1"/>
    <property type="molecule type" value="Genomic_DNA"/>
</dbReference>
<sequence>MEEGPMPYYLQVMPIVFIRSKRLELSIWLSSSEVEYKKWVRETNETVVVKKPKMEEGLVPYYLQVMPMVPISMEVIGNNLYEPRDNSRPLKKSVLAPLTMGSLEVVEECGVDIKLEISLGLSSGEVKCRKWVRESNETVIVKKPKMQERPMLYFLQAPMVMDLLELLEECGVDVRLELSLGLSSSEVKCRKWVRETNETIVIKKSKMKEGLIPYYLLFMPMVFIGPKGYCYAYMMPWWVPISMKVVGNNLYEPRDKLSLVLEMDGVSVMASTVMDSLEIEEESGVDVRLELSLGISSSEVECRKWVTETNEIVEVKKPKMKEGLMPFYLLVMLTVFIRPKGYFYTYMMPCWVLISMKSVSALVAIDLLEVVKERGVDVKLEISLGLSSGEVKCKKWVRETIDMGIVKKPKMEEGLIPYCLQVMPIVFIGPKSYCYAYMMPYWVLISMKVIGYNLYKPRDNPIKKRVRETNETIVVKKPKMEEGLVPYYSQVMPIVFIGPKGYYYAYMMPCSVPIFMKVVGNYLYKPRDNSSLALETDSLEQSAQALLAMDLLEVAEECCVDVMLELSLRLSSDKVECKKWMRETNEIVIVKKPKMKERRMPYYLLVMPTIFIGPKGYCYA</sequence>
<feature type="transmembrane region" description="Helical" evidence="1">
    <location>
        <begin position="439"/>
        <end position="455"/>
    </location>
</feature>
<proteinExistence type="predicted"/>
<evidence type="ECO:0000313" key="2">
    <source>
        <dbReference type="EMBL" id="KAH0470493.1"/>
    </source>
</evidence>
<evidence type="ECO:0000256" key="1">
    <source>
        <dbReference type="SAM" id="Phobius"/>
    </source>
</evidence>
<keyword evidence="1" id="KW-0812">Transmembrane</keyword>
<reference evidence="2 3" key="1">
    <citation type="journal article" date="2021" name="Hortic Res">
        <title>Chromosome-scale assembly of the Dendrobium chrysotoxum genome enhances the understanding of orchid evolution.</title>
        <authorList>
            <person name="Zhang Y."/>
            <person name="Zhang G.Q."/>
            <person name="Zhang D."/>
            <person name="Liu X.D."/>
            <person name="Xu X.Y."/>
            <person name="Sun W.H."/>
            <person name="Yu X."/>
            <person name="Zhu X."/>
            <person name="Wang Z.W."/>
            <person name="Zhao X."/>
            <person name="Zhong W.Y."/>
            <person name="Chen H."/>
            <person name="Yin W.L."/>
            <person name="Huang T."/>
            <person name="Niu S.C."/>
            <person name="Liu Z.J."/>
        </authorList>
    </citation>
    <scope>NUCLEOTIDE SEQUENCE [LARGE SCALE GENOMIC DNA]</scope>
    <source>
        <strain evidence="2">Lindl</strain>
    </source>
</reference>
<evidence type="ECO:0000313" key="3">
    <source>
        <dbReference type="Proteomes" id="UP000775213"/>
    </source>
</evidence>
<feature type="transmembrane region" description="Helical" evidence="1">
    <location>
        <begin position="327"/>
        <end position="345"/>
    </location>
</feature>
<keyword evidence="3" id="KW-1185">Reference proteome</keyword>
<protein>
    <submittedName>
        <fullName evidence="2">Uncharacterized protein</fullName>
    </submittedName>
</protein>
<name>A0AAV7HSI6_DENCH</name>